<feature type="compositionally biased region" description="Basic and acidic residues" evidence="5">
    <location>
        <begin position="108"/>
        <end position="125"/>
    </location>
</feature>
<proteinExistence type="predicted"/>
<keyword evidence="2" id="KW-0812">Transmembrane</keyword>
<evidence type="ECO:0000313" key="6">
    <source>
        <dbReference type="EMBL" id="CAK0876581.1"/>
    </source>
</evidence>
<keyword evidence="3" id="KW-1133">Transmembrane helix</keyword>
<gene>
    <name evidence="6" type="ORF">PCOR1329_LOCUS60888</name>
</gene>
<accession>A0ABN9VWF5</accession>
<evidence type="ECO:0000256" key="5">
    <source>
        <dbReference type="SAM" id="MobiDB-lite"/>
    </source>
</evidence>
<evidence type="ECO:0008006" key="8">
    <source>
        <dbReference type="Google" id="ProtNLM"/>
    </source>
</evidence>
<evidence type="ECO:0000313" key="7">
    <source>
        <dbReference type="Proteomes" id="UP001189429"/>
    </source>
</evidence>
<keyword evidence="7" id="KW-1185">Reference proteome</keyword>
<evidence type="ECO:0000256" key="3">
    <source>
        <dbReference type="ARBA" id="ARBA00022989"/>
    </source>
</evidence>
<reference evidence="6" key="1">
    <citation type="submission" date="2023-10" db="EMBL/GenBank/DDBJ databases">
        <authorList>
            <person name="Chen Y."/>
            <person name="Shah S."/>
            <person name="Dougan E. K."/>
            <person name="Thang M."/>
            <person name="Chan C."/>
        </authorList>
    </citation>
    <scope>NUCLEOTIDE SEQUENCE [LARGE SCALE GENOMIC DNA]</scope>
</reference>
<dbReference type="Pfam" id="PF03619">
    <property type="entry name" value="Solute_trans_a"/>
    <property type="match status" value="1"/>
</dbReference>
<dbReference type="EMBL" id="CAUYUJ010017642">
    <property type="protein sequence ID" value="CAK0876581.1"/>
    <property type="molecule type" value="Genomic_DNA"/>
</dbReference>
<dbReference type="InterPro" id="IPR005178">
    <property type="entry name" value="Ostalpha/TMEM184C"/>
</dbReference>
<evidence type="ECO:0000256" key="1">
    <source>
        <dbReference type="ARBA" id="ARBA00004141"/>
    </source>
</evidence>
<comment type="subcellular location">
    <subcellularLocation>
        <location evidence="1">Membrane</location>
        <topology evidence="1">Multi-pass membrane protein</topology>
    </subcellularLocation>
</comment>
<protein>
    <recommendedName>
        <fullName evidence="8">Transmembrane protein 147</fullName>
    </recommendedName>
</protein>
<keyword evidence="4" id="KW-0472">Membrane</keyword>
<name>A0ABN9VWF5_9DINO</name>
<dbReference type="Proteomes" id="UP001189429">
    <property type="component" value="Unassembled WGS sequence"/>
</dbReference>
<evidence type="ECO:0000256" key="2">
    <source>
        <dbReference type="ARBA" id="ARBA00022692"/>
    </source>
</evidence>
<feature type="region of interest" description="Disordered" evidence="5">
    <location>
        <begin position="108"/>
        <end position="132"/>
    </location>
</feature>
<evidence type="ECO:0000256" key="4">
    <source>
        <dbReference type="ARBA" id="ARBA00023136"/>
    </source>
</evidence>
<sequence length="132" mass="14927">MLGLIASGAAVYNVHTIESTFGHLIEGYSPLLKFLSVKLLVFFAFWQLKVLLVLKTVGILRLPELQIKMLHAALLVFECFGSAVLHVKAWNATEVWYKADSDTEHVKATEEGAHDEKVTNDERRPLLHKRSR</sequence>
<comment type="caution">
    <text evidence="6">The sequence shown here is derived from an EMBL/GenBank/DDBJ whole genome shotgun (WGS) entry which is preliminary data.</text>
</comment>
<organism evidence="6 7">
    <name type="scientific">Prorocentrum cordatum</name>
    <dbReference type="NCBI Taxonomy" id="2364126"/>
    <lineage>
        <taxon>Eukaryota</taxon>
        <taxon>Sar</taxon>
        <taxon>Alveolata</taxon>
        <taxon>Dinophyceae</taxon>
        <taxon>Prorocentrales</taxon>
        <taxon>Prorocentraceae</taxon>
        <taxon>Prorocentrum</taxon>
    </lineage>
</organism>